<proteinExistence type="predicted"/>
<accession>A0A0D0GL91</accession>
<dbReference type="InterPro" id="IPR011050">
    <property type="entry name" value="Pectin_lyase_fold/virulence"/>
</dbReference>
<dbReference type="EMBL" id="JXRA01000111">
    <property type="protein sequence ID" value="KIO75196.1"/>
    <property type="molecule type" value="Genomic_DNA"/>
</dbReference>
<dbReference type="Gene3D" id="2.160.20.10">
    <property type="entry name" value="Single-stranded right-handed beta-helix, Pectin lyase-like"/>
    <property type="match status" value="1"/>
</dbReference>
<organism evidence="1 2">
    <name type="scientific">Pedobacter lusitanus</name>
    <dbReference type="NCBI Taxonomy" id="1503925"/>
    <lineage>
        <taxon>Bacteria</taxon>
        <taxon>Pseudomonadati</taxon>
        <taxon>Bacteroidota</taxon>
        <taxon>Sphingobacteriia</taxon>
        <taxon>Sphingobacteriales</taxon>
        <taxon>Sphingobacteriaceae</taxon>
        <taxon>Pedobacter</taxon>
    </lineage>
</organism>
<keyword evidence="2" id="KW-1185">Reference proteome</keyword>
<evidence type="ECO:0000313" key="2">
    <source>
        <dbReference type="Proteomes" id="UP000032049"/>
    </source>
</evidence>
<protein>
    <recommendedName>
        <fullName evidence="3">Right handed beta helix domain-containing protein</fullName>
    </recommendedName>
</protein>
<dbReference type="InterPro" id="IPR006626">
    <property type="entry name" value="PbH1"/>
</dbReference>
<sequence>MNKAAAEAAAVTAQNQTGSIIVNGQVITYVVEGSKITYSDGKIAGPSIASTDFEKAYATAVASPVIVPVDPDFVNVGTGSGQLILDPLVNASIRIVSGNYNYIYVQKATNVRIDATGVVLNGGTIDIGQADNLELWGAAIIDQPYRALSIGEQSNGIYLHDISFKNVGNYTIAYENKTVYDGTDSTASKDWKFERLTFENTGTGFHSGGGFTDEGIVSLMVNFKFLNCSVKNCPDIGNVVYLGSAENYEIAGNTVDNINTLYADPNAPNGYHNGIFQARGNGSFHDNKITNHQGNAIRAWGASFQSEVKNVMIYNNIVWNSWKYSAFELQATPDMQEYMQSFPSRMKPANAKVYHNTAGLLNRSHDWEGVMLDLYQTGGTLEYYNNLGFELYRPDDWRPIGDMTNMGGPVIIRNENNRYFPLQQDAVTDTVTFKSLITGIGAQEGIGAQ</sequence>
<dbReference type="STRING" id="1503925.TH53_21945"/>
<dbReference type="SUPFAM" id="SSF51126">
    <property type="entry name" value="Pectin lyase-like"/>
    <property type="match status" value="1"/>
</dbReference>
<reference evidence="1 2" key="1">
    <citation type="submission" date="2015-01" db="EMBL/GenBank/DDBJ databases">
        <title>Draft genome sequence of Pedobacter sp. NL19 isolated from sludge of an effluent treatment pond in an abandoned uranium mine.</title>
        <authorList>
            <person name="Santos T."/>
            <person name="Caetano T."/>
            <person name="Covas C."/>
            <person name="Cruz A."/>
            <person name="Mendo S."/>
        </authorList>
    </citation>
    <scope>NUCLEOTIDE SEQUENCE [LARGE SCALE GENOMIC DNA]</scope>
    <source>
        <strain evidence="1 2">NL19</strain>
    </source>
</reference>
<dbReference type="AlphaFoldDB" id="A0A0D0GL91"/>
<evidence type="ECO:0008006" key="3">
    <source>
        <dbReference type="Google" id="ProtNLM"/>
    </source>
</evidence>
<evidence type="ECO:0000313" key="1">
    <source>
        <dbReference type="EMBL" id="KIO75196.1"/>
    </source>
</evidence>
<dbReference type="Proteomes" id="UP000032049">
    <property type="component" value="Unassembled WGS sequence"/>
</dbReference>
<comment type="caution">
    <text evidence="1">The sequence shown here is derived from an EMBL/GenBank/DDBJ whole genome shotgun (WGS) entry which is preliminary data.</text>
</comment>
<dbReference type="InterPro" id="IPR012334">
    <property type="entry name" value="Pectin_lyas_fold"/>
</dbReference>
<gene>
    <name evidence="1" type="ORF">TH53_21945</name>
</gene>
<name>A0A0D0GL91_9SPHI</name>
<dbReference type="OrthoDB" id="733944at2"/>
<dbReference type="RefSeq" id="WP_041885628.1">
    <property type="nucleotide sequence ID" value="NZ_CP157278.1"/>
</dbReference>
<dbReference type="SMART" id="SM00710">
    <property type="entry name" value="PbH1"/>
    <property type="match status" value="4"/>
</dbReference>